<evidence type="ECO:0000256" key="1">
    <source>
        <dbReference type="SAM" id="MobiDB-lite"/>
    </source>
</evidence>
<feature type="compositionally biased region" description="Acidic residues" evidence="1">
    <location>
        <begin position="80"/>
        <end position="92"/>
    </location>
</feature>
<dbReference type="HOGENOM" id="CLU_1008549_0_0_1"/>
<feature type="region of interest" description="Disordered" evidence="1">
    <location>
        <begin position="49"/>
        <end position="92"/>
    </location>
</feature>
<dbReference type="InParanoid" id="B0DPI4"/>
<reference evidence="2 3" key="1">
    <citation type="journal article" date="2008" name="Nature">
        <title>The genome of Laccaria bicolor provides insights into mycorrhizal symbiosis.</title>
        <authorList>
            <person name="Martin F."/>
            <person name="Aerts A."/>
            <person name="Ahren D."/>
            <person name="Brun A."/>
            <person name="Danchin E.G.J."/>
            <person name="Duchaussoy F."/>
            <person name="Gibon J."/>
            <person name="Kohler A."/>
            <person name="Lindquist E."/>
            <person name="Pereda V."/>
            <person name="Salamov A."/>
            <person name="Shapiro H.J."/>
            <person name="Wuyts J."/>
            <person name="Blaudez D."/>
            <person name="Buee M."/>
            <person name="Brokstein P."/>
            <person name="Canbaeck B."/>
            <person name="Cohen D."/>
            <person name="Courty P.E."/>
            <person name="Coutinho P.M."/>
            <person name="Delaruelle C."/>
            <person name="Detter J.C."/>
            <person name="Deveau A."/>
            <person name="DiFazio S."/>
            <person name="Duplessis S."/>
            <person name="Fraissinet-Tachet L."/>
            <person name="Lucic E."/>
            <person name="Frey-Klett P."/>
            <person name="Fourrey C."/>
            <person name="Feussner I."/>
            <person name="Gay G."/>
            <person name="Grimwood J."/>
            <person name="Hoegger P.J."/>
            <person name="Jain P."/>
            <person name="Kilaru S."/>
            <person name="Labbe J."/>
            <person name="Lin Y.C."/>
            <person name="Legue V."/>
            <person name="Le Tacon F."/>
            <person name="Marmeisse R."/>
            <person name="Melayah D."/>
            <person name="Montanini B."/>
            <person name="Muratet M."/>
            <person name="Nehls U."/>
            <person name="Niculita-Hirzel H."/>
            <person name="Oudot-Le Secq M.P."/>
            <person name="Peter M."/>
            <person name="Quesneville H."/>
            <person name="Rajashekar B."/>
            <person name="Reich M."/>
            <person name="Rouhier N."/>
            <person name="Schmutz J."/>
            <person name="Yin T."/>
            <person name="Chalot M."/>
            <person name="Henrissat B."/>
            <person name="Kuees U."/>
            <person name="Lucas S."/>
            <person name="Van de Peer Y."/>
            <person name="Podila G.K."/>
            <person name="Polle A."/>
            <person name="Pukkila P.J."/>
            <person name="Richardson P.M."/>
            <person name="Rouze P."/>
            <person name="Sanders I.R."/>
            <person name="Stajich J.E."/>
            <person name="Tunlid A."/>
            <person name="Tuskan G."/>
            <person name="Grigoriev I.V."/>
        </authorList>
    </citation>
    <scope>NUCLEOTIDE SEQUENCE [LARGE SCALE GENOMIC DNA]</scope>
    <source>
        <strain evidence="3">S238N-H82 / ATCC MYA-4686</strain>
    </source>
</reference>
<sequence length="276" mass="30990">MFSAGRQENRRNVTANLQSHENEVEAENIVYPMRPERIESIRRWANDVGREQSQQNVQSSGRIHSGVGTSSLEKFTASSESDEISVSSEDEDDIADRLDRAALLLNLKSSNVHHAKPPSSTRSRPPWTGDTTQTRRGPRATVKTSVFQDVHGLSLGEGTSIYNVGGSVRVTRRQDGGTVRETVIVNDGRNTTVFNSVNGRPIGPREHNPLKTHHHDASGFQHRERRFNYDRQPHSPDYNQGSQRLNTLNALPKGLPPRHLRGNQNRNPNYIIPQWG</sequence>
<gene>
    <name evidence="2" type="ORF">LACBIDRAFT_307163</name>
</gene>
<feature type="region of interest" description="Disordered" evidence="1">
    <location>
        <begin position="255"/>
        <end position="276"/>
    </location>
</feature>
<proteinExistence type="predicted"/>
<organism evidence="3">
    <name type="scientific">Laccaria bicolor (strain S238N-H82 / ATCC MYA-4686)</name>
    <name type="common">Bicoloured deceiver</name>
    <name type="synonym">Laccaria laccata var. bicolor</name>
    <dbReference type="NCBI Taxonomy" id="486041"/>
    <lineage>
        <taxon>Eukaryota</taxon>
        <taxon>Fungi</taxon>
        <taxon>Dikarya</taxon>
        <taxon>Basidiomycota</taxon>
        <taxon>Agaricomycotina</taxon>
        <taxon>Agaricomycetes</taxon>
        <taxon>Agaricomycetidae</taxon>
        <taxon>Agaricales</taxon>
        <taxon>Agaricineae</taxon>
        <taxon>Hydnangiaceae</taxon>
        <taxon>Laccaria</taxon>
    </lineage>
</organism>
<feature type="compositionally biased region" description="Polar residues" evidence="1">
    <location>
        <begin position="51"/>
        <end position="77"/>
    </location>
</feature>
<feature type="region of interest" description="Disordered" evidence="1">
    <location>
        <begin position="109"/>
        <end position="141"/>
    </location>
</feature>
<feature type="region of interest" description="Disordered" evidence="1">
    <location>
        <begin position="1"/>
        <end position="20"/>
    </location>
</feature>
<feature type="region of interest" description="Disordered" evidence="1">
    <location>
        <begin position="197"/>
        <end position="219"/>
    </location>
</feature>
<dbReference type="EMBL" id="DS547124">
    <property type="protein sequence ID" value="EDR03382.1"/>
    <property type="molecule type" value="Genomic_DNA"/>
</dbReference>
<accession>B0DPI4</accession>
<evidence type="ECO:0000313" key="3">
    <source>
        <dbReference type="Proteomes" id="UP000001194"/>
    </source>
</evidence>
<evidence type="ECO:0000313" key="2">
    <source>
        <dbReference type="EMBL" id="EDR03382.1"/>
    </source>
</evidence>
<dbReference type="Proteomes" id="UP000001194">
    <property type="component" value="Unassembled WGS sequence"/>
</dbReference>
<feature type="compositionally biased region" description="Low complexity" evidence="1">
    <location>
        <begin position="117"/>
        <end position="126"/>
    </location>
</feature>
<dbReference type="KEGG" id="lbc:LACBIDRAFT_307163"/>
<dbReference type="GeneID" id="6081465"/>
<name>B0DPI4_LACBS</name>
<keyword evidence="3" id="KW-1185">Reference proteome</keyword>
<protein>
    <submittedName>
        <fullName evidence="2">Predicted protein</fullName>
    </submittedName>
</protein>
<dbReference type="AlphaFoldDB" id="B0DPI4"/>
<dbReference type="RefSeq" id="XP_001885838.1">
    <property type="nucleotide sequence ID" value="XM_001885803.1"/>
</dbReference>
<dbReference type="OrthoDB" id="10375854at2759"/>